<organism evidence="1 2">
    <name type="scientific">Thalassospira profundimaris</name>
    <dbReference type="NCBI Taxonomy" id="502049"/>
    <lineage>
        <taxon>Bacteria</taxon>
        <taxon>Pseudomonadati</taxon>
        <taxon>Pseudomonadota</taxon>
        <taxon>Alphaproteobacteria</taxon>
        <taxon>Rhodospirillales</taxon>
        <taxon>Thalassospiraceae</taxon>
        <taxon>Thalassospira</taxon>
    </lineage>
</organism>
<evidence type="ECO:0000313" key="1">
    <source>
        <dbReference type="EMBL" id="RCK19652.1"/>
    </source>
</evidence>
<evidence type="ECO:0008006" key="3">
    <source>
        <dbReference type="Google" id="ProtNLM"/>
    </source>
</evidence>
<dbReference type="AlphaFoldDB" id="A0A367V5L2"/>
<proteinExistence type="predicted"/>
<evidence type="ECO:0000313" key="2">
    <source>
        <dbReference type="Proteomes" id="UP000253061"/>
    </source>
</evidence>
<reference evidence="1 2" key="1">
    <citation type="submission" date="2014-07" db="EMBL/GenBank/DDBJ databases">
        <title>Draft genome sequence of Thalassospira profundimaris R8-17.</title>
        <authorList>
            <person name="Lai Q."/>
            <person name="Shao Z."/>
        </authorList>
    </citation>
    <scope>NUCLEOTIDE SEQUENCE [LARGE SCALE GENOMIC DNA]</scope>
    <source>
        <strain evidence="1 2">R8-17</strain>
    </source>
</reference>
<name>A0A367V5L2_9PROT</name>
<dbReference type="Proteomes" id="UP000253061">
    <property type="component" value="Unassembled WGS sequence"/>
</dbReference>
<accession>A0A367V5L2</accession>
<sequence>MAYAQEVRIPHLPDDTDHRVRAYVEIWWDAARNGQVPSRKRLHTDVLSQWIDDISIYEYLPEKRDFIIRIDAPNIIAASGECYLGCSPRQIDLDFGTTVYPTLLEVIASGKPAFHRVGLERTTWEEWLRIMLPVQTSDRSGKVIQQVFVSHFLCNRK</sequence>
<dbReference type="EMBL" id="JPWB01000010">
    <property type="protein sequence ID" value="RCK19652.1"/>
    <property type="molecule type" value="Genomic_DNA"/>
</dbReference>
<protein>
    <recommendedName>
        <fullName evidence="3">PAS domain-containing protein</fullName>
    </recommendedName>
</protein>
<dbReference type="RefSeq" id="WP_062954345.1">
    <property type="nucleotide sequence ID" value="NZ_JPWB01000010.1"/>
</dbReference>
<comment type="caution">
    <text evidence="1">The sequence shown here is derived from an EMBL/GenBank/DDBJ whole genome shotgun (WGS) entry which is preliminary data.</text>
</comment>
<gene>
    <name evidence="1" type="ORF">TH6_18810</name>
</gene>